<feature type="chain" id="PRO_5020221376" description="DUF3108 domain-containing protein" evidence="1">
    <location>
        <begin position="21"/>
        <end position="281"/>
    </location>
</feature>
<protein>
    <recommendedName>
        <fullName evidence="4">DUF3108 domain-containing protein</fullName>
    </recommendedName>
</protein>
<evidence type="ECO:0008006" key="4">
    <source>
        <dbReference type="Google" id="ProtNLM"/>
    </source>
</evidence>
<evidence type="ECO:0000313" key="2">
    <source>
        <dbReference type="EMBL" id="RXK62420.1"/>
    </source>
</evidence>
<dbReference type="RefSeq" id="WP_129129791.1">
    <property type="nucleotide sequence ID" value="NZ_SDHW01000001.1"/>
</dbReference>
<name>A0A4Q1CMZ2_9BACT</name>
<gene>
    <name evidence="2" type="ORF">ESA94_05270</name>
</gene>
<evidence type="ECO:0000313" key="3">
    <source>
        <dbReference type="Proteomes" id="UP000290204"/>
    </source>
</evidence>
<dbReference type="EMBL" id="SDHW01000001">
    <property type="protein sequence ID" value="RXK62420.1"/>
    <property type="molecule type" value="Genomic_DNA"/>
</dbReference>
<proteinExistence type="predicted"/>
<feature type="signal peptide" evidence="1">
    <location>
        <begin position="1"/>
        <end position="20"/>
    </location>
</feature>
<keyword evidence="3" id="KW-1185">Reference proteome</keyword>
<dbReference type="Proteomes" id="UP000290204">
    <property type="component" value="Unassembled WGS sequence"/>
</dbReference>
<organism evidence="2 3">
    <name type="scientific">Lacibacter luteus</name>
    <dbReference type="NCBI Taxonomy" id="2508719"/>
    <lineage>
        <taxon>Bacteria</taxon>
        <taxon>Pseudomonadati</taxon>
        <taxon>Bacteroidota</taxon>
        <taxon>Chitinophagia</taxon>
        <taxon>Chitinophagales</taxon>
        <taxon>Chitinophagaceae</taxon>
        <taxon>Lacibacter</taxon>
    </lineage>
</organism>
<dbReference type="AlphaFoldDB" id="A0A4Q1CMZ2"/>
<reference evidence="2 3" key="1">
    <citation type="submission" date="2019-01" db="EMBL/GenBank/DDBJ databases">
        <title>Lacibacter sp. strain TTM-7.</title>
        <authorList>
            <person name="Chen W.-M."/>
        </authorList>
    </citation>
    <scope>NUCLEOTIDE SEQUENCE [LARGE SCALE GENOMIC DNA]</scope>
    <source>
        <strain evidence="2 3">TTM-7</strain>
    </source>
</reference>
<keyword evidence="1" id="KW-0732">Signal</keyword>
<accession>A0A4Q1CMZ2</accession>
<evidence type="ECO:0000256" key="1">
    <source>
        <dbReference type="SAM" id="SignalP"/>
    </source>
</evidence>
<comment type="caution">
    <text evidence="2">The sequence shown here is derived from an EMBL/GenBank/DDBJ whole genome shotgun (WGS) entry which is preliminary data.</text>
</comment>
<sequence length="281" mass="32704">MQLRAFLFLLFFGVTFSLPAQDYAGVWEGHFFLRGKKNRVNVRIELVQKDKDFVGFVSTRGFEKNTTYGCDYIVHGRINKNTLRLTKINVRRGVAMKITDCGSFSWAELSFEKNDSVNVKSRWFWMDSSKNVFTATKTATEVSDFAREEMNNLKHRSDLRNDFVRKESELHARFAGSLGTRLVENKETSITITSVEKNTKPRMTVTMNEGIVADYFDLSEKVLVIKLKDLPKISNIEFINDSDKRYNLEFKILLEQEGMKEEWNVFLYPGGRAWLRLDIKE</sequence>